<dbReference type="AlphaFoldDB" id="A0A8B6DH31"/>
<evidence type="ECO:0000256" key="1">
    <source>
        <dbReference type="SAM" id="MobiDB-lite"/>
    </source>
</evidence>
<dbReference type="EMBL" id="UYJE01003462">
    <property type="protein sequence ID" value="VDI19528.1"/>
    <property type="molecule type" value="Genomic_DNA"/>
</dbReference>
<comment type="caution">
    <text evidence="2">The sequence shown here is derived from an EMBL/GenBank/DDBJ whole genome shotgun (WGS) entry which is preliminary data.</text>
</comment>
<evidence type="ECO:0000313" key="2">
    <source>
        <dbReference type="EMBL" id="VDI19528.1"/>
    </source>
</evidence>
<gene>
    <name evidence="2" type="ORF">MGAL_10B006767</name>
</gene>
<feature type="region of interest" description="Disordered" evidence="1">
    <location>
        <begin position="1"/>
        <end position="25"/>
    </location>
</feature>
<organism evidence="2 3">
    <name type="scientific">Mytilus galloprovincialis</name>
    <name type="common">Mediterranean mussel</name>
    <dbReference type="NCBI Taxonomy" id="29158"/>
    <lineage>
        <taxon>Eukaryota</taxon>
        <taxon>Metazoa</taxon>
        <taxon>Spiralia</taxon>
        <taxon>Lophotrochozoa</taxon>
        <taxon>Mollusca</taxon>
        <taxon>Bivalvia</taxon>
        <taxon>Autobranchia</taxon>
        <taxon>Pteriomorphia</taxon>
        <taxon>Mytilida</taxon>
        <taxon>Mytiloidea</taxon>
        <taxon>Mytilidae</taxon>
        <taxon>Mytilinae</taxon>
        <taxon>Mytilus</taxon>
    </lineage>
</organism>
<reference evidence="2" key="1">
    <citation type="submission" date="2018-11" db="EMBL/GenBank/DDBJ databases">
        <authorList>
            <person name="Alioto T."/>
            <person name="Alioto T."/>
        </authorList>
    </citation>
    <scope>NUCLEOTIDE SEQUENCE</scope>
</reference>
<sequence length="168" mass="18410">MEQRTVSYSRPEDQGASPEGPPLAQDVAMSKLQQQNERLIHLAQSLVNKPSETSQTMVQHDSNTNNGAKNKYRKKEDLFNGGTCVWREDVTLNILIQQLAGGAAELLQSAVIELAINDMACHRTKDHTLSHEIQKHFMNLSAGLTPEETADELLADYVGAPNSLGSGL</sequence>
<keyword evidence="3" id="KW-1185">Reference proteome</keyword>
<name>A0A8B6DH31_MYTGA</name>
<feature type="region of interest" description="Disordered" evidence="1">
    <location>
        <begin position="50"/>
        <end position="69"/>
    </location>
</feature>
<accession>A0A8B6DH31</accession>
<proteinExistence type="predicted"/>
<evidence type="ECO:0000313" key="3">
    <source>
        <dbReference type="Proteomes" id="UP000596742"/>
    </source>
</evidence>
<protein>
    <submittedName>
        <fullName evidence="2">Uncharacterized protein</fullName>
    </submittedName>
</protein>
<dbReference type="Proteomes" id="UP000596742">
    <property type="component" value="Unassembled WGS sequence"/>
</dbReference>
<feature type="compositionally biased region" description="Polar residues" evidence="1">
    <location>
        <begin position="50"/>
        <end position="68"/>
    </location>
</feature>